<accession>I1IX09</accession>
<reference evidence="9" key="3">
    <citation type="submission" date="2018-08" db="UniProtKB">
        <authorList>
            <consortium name="EnsemblPlants"/>
        </authorList>
    </citation>
    <scope>IDENTIFICATION</scope>
    <source>
        <strain evidence="9">cv. Bd21</strain>
    </source>
</reference>
<dbReference type="PANTHER" id="PTHR31945:SF17">
    <property type="entry name" value="TRANSCRIPTION FACTOR FER-LIKE IRON DEFICIENCY-INDUCED TRANSCRIPTION FACTOR"/>
    <property type="match status" value="1"/>
</dbReference>
<evidence type="ECO:0000256" key="1">
    <source>
        <dbReference type="ARBA" id="ARBA00004123"/>
    </source>
</evidence>
<keyword evidence="3" id="KW-0805">Transcription regulation</keyword>
<name>I1IX09_BRADI</name>
<sequence length="356" mass="38905">MEHHHHLQRHLSPTQTQEDLMISPDFFVDVDQLHFHDADVGGGSGGFEPVAATAGVVVDDGAWMEDLMQLGDELFGENNEVVVDAMADDDDRLQYQLEAWYDDHQQQEDSPEQPCSYDDVISPGGSGDHQGPVGDDNGDLSATRKRRDRSKTIVSERKRRFRMKEKLYELRSLVPNITKMDKASIIADAVEYVKNLQTHARKLKEDVAALEARPGLPGQLRRLQQQDRRRQAAGGGRGNDEGISSRSRGGGGGGARVTSVGAAQVGDGLFFVTVECERRDGVAAPLCAAVESLACFRVQSSTLGCSSDRVVSTLTLKVSEAGEDMVISERTVKLWVLAALLKEGFRPEASTAEIIC</sequence>
<dbReference type="RefSeq" id="XP_010239803.2">
    <property type="nucleotide sequence ID" value="XM_010241501.3"/>
</dbReference>
<dbReference type="Gramene" id="KQJ82241">
    <property type="protein sequence ID" value="KQJ82241"/>
    <property type="gene ID" value="BRADI_5g07720v3"/>
</dbReference>
<gene>
    <name evidence="9" type="primary">LOC104585309</name>
    <name evidence="8" type="ORF">BRADI_5g07720v3</name>
</gene>
<feature type="region of interest" description="Disordered" evidence="6">
    <location>
        <begin position="103"/>
        <end position="156"/>
    </location>
</feature>
<dbReference type="GO" id="GO:0005634">
    <property type="term" value="C:nucleus"/>
    <property type="evidence" value="ECO:0000318"/>
    <property type="project" value="GO_Central"/>
</dbReference>
<dbReference type="InterPro" id="IPR011598">
    <property type="entry name" value="bHLH_dom"/>
</dbReference>
<dbReference type="Proteomes" id="UP000008810">
    <property type="component" value="Chromosome 5"/>
</dbReference>
<dbReference type="STRING" id="15368.I1IX09"/>
<dbReference type="SUPFAM" id="SSF47459">
    <property type="entry name" value="HLH, helix-loop-helix DNA-binding domain"/>
    <property type="match status" value="1"/>
</dbReference>
<evidence type="ECO:0000256" key="2">
    <source>
        <dbReference type="ARBA" id="ARBA00005510"/>
    </source>
</evidence>
<dbReference type="SMART" id="SM00353">
    <property type="entry name" value="HLH"/>
    <property type="match status" value="1"/>
</dbReference>
<evidence type="ECO:0000256" key="5">
    <source>
        <dbReference type="ARBA" id="ARBA00023242"/>
    </source>
</evidence>
<keyword evidence="10" id="KW-1185">Reference proteome</keyword>
<dbReference type="GO" id="GO:0043565">
    <property type="term" value="F:sequence-specific DNA binding"/>
    <property type="evidence" value="ECO:0000318"/>
    <property type="project" value="GO_Central"/>
</dbReference>
<protein>
    <recommendedName>
        <fullName evidence="7">BHLH domain-containing protein</fullName>
    </recommendedName>
</protein>
<keyword evidence="4" id="KW-0804">Transcription</keyword>
<dbReference type="GeneID" id="104585309"/>
<dbReference type="GO" id="GO:0006355">
    <property type="term" value="P:regulation of DNA-templated transcription"/>
    <property type="evidence" value="ECO:0000318"/>
    <property type="project" value="GO_Central"/>
</dbReference>
<comment type="subcellular location">
    <subcellularLocation>
        <location evidence="1">Nucleus</location>
    </subcellularLocation>
</comment>
<dbReference type="PANTHER" id="PTHR31945">
    <property type="entry name" value="TRANSCRIPTION FACTOR SCREAM2-RELATED"/>
    <property type="match status" value="1"/>
</dbReference>
<dbReference type="InterPro" id="IPR036638">
    <property type="entry name" value="HLH_DNA-bd_sf"/>
</dbReference>
<dbReference type="OMA" id="ASEPHRD"/>
<dbReference type="GO" id="GO:0003700">
    <property type="term" value="F:DNA-binding transcription factor activity"/>
    <property type="evidence" value="ECO:0000318"/>
    <property type="project" value="GO_Central"/>
</dbReference>
<dbReference type="Pfam" id="PF00010">
    <property type="entry name" value="HLH"/>
    <property type="match status" value="1"/>
</dbReference>
<keyword evidence="5" id="KW-0539">Nucleus</keyword>
<evidence type="ECO:0000256" key="6">
    <source>
        <dbReference type="SAM" id="MobiDB-lite"/>
    </source>
</evidence>
<evidence type="ECO:0000259" key="7">
    <source>
        <dbReference type="PROSITE" id="PS50888"/>
    </source>
</evidence>
<dbReference type="InterPro" id="IPR051358">
    <property type="entry name" value="TF_AMS/ICE1/BHLH6-like"/>
</dbReference>
<reference evidence="8" key="2">
    <citation type="submission" date="2017-06" db="EMBL/GenBank/DDBJ databases">
        <title>WGS assembly of Brachypodium distachyon.</title>
        <authorList>
            <consortium name="The International Brachypodium Initiative"/>
            <person name="Lucas S."/>
            <person name="Harmon-Smith M."/>
            <person name="Lail K."/>
            <person name="Tice H."/>
            <person name="Grimwood J."/>
            <person name="Bruce D."/>
            <person name="Barry K."/>
            <person name="Shu S."/>
            <person name="Lindquist E."/>
            <person name="Wang M."/>
            <person name="Pitluck S."/>
            <person name="Vogel J.P."/>
            <person name="Garvin D.F."/>
            <person name="Mockler T.C."/>
            <person name="Schmutz J."/>
            <person name="Rokhsar D."/>
            <person name="Bevan M.W."/>
        </authorList>
    </citation>
    <scope>NUCLEOTIDE SEQUENCE</scope>
    <source>
        <strain evidence="8">Bd21</strain>
    </source>
</reference>
<reference evidence="8 9" key="1">
    <citation type="journal article" date="2010" name="Nature">
        <title>Genome sequencing and analysis of the model grass Brachypodium distachyon.</title>
        <authorList>
            <consortium name="International Brachypodium Initiative"/>
        </authorList>
    </citation>
    <scope>NUCLEOTIDE SEQUENCE [LARGE SCALE GENOMIC DNA]</scope>
    <source>
        <strain evidence="8 9">Bd21</strain>
    </source>
</reference>
<evidence type="ECO:0000256" key="4">
    <source>
        <dbReference type="ARBA" id="ARBA00023163"/>
    </source>
</evidence>
<dbReference type="FunCoup" id="I1IX09">
    <property type="interactions" value="1094"/>
</dbReference>
<feature type="domain" description="BHLH" evidence="7">
    <location>
        <begin position="147"/>
        <end position="196"/>
    </location>
</feature>
<proteinExistence type="inferred from homology"/>
<dbReference type="PROSITE" id="PS50888">
    <property type="entry name" value="BHLH"/>
    <property type="match status" value="1"/>
</dbReference>
<comment type="similarity">
    <text evidence="2">Belongs to the bHLH protein family.</text>
</comment>
<dbReference type="Gene3D" id="4.10.280.10">
    <property type="entry name" value="Helix-loop-helix DNA-binding domain"/>
    <property type="match status" value="1"/>
</dbReference>
<evidence type="ECO:0000313" key="9">
    <source>
        <dbReference type="EnsemblPlants" id="KQJ82241"/>
    </source>
</evidence>
<evidence type="ECO:0000313" key="10">
    <source>
        <dbReference type="Proteomes" id="UP000008810"/>
    </source>
</evidence>
<dbReference type="EMBL" id="CM000884">
    <property type="protein sequence ID" value="KQJ82241.1"/>
    <property type="molecule type" value="Genomic_DNA"/>
</dbReference>
<dbReference type="KEGG" id="bdi:104585309"/>
<evidence type="ECO:0000313" key="8">
    <source>
        <dbReference type="EMBL" id="KQJ82241.1"/>
    </source>
</evidence>
<dbReference type="OrthoDB" id="1886792at2759"/>
<dbReference type="EnsemblPlants" id="KQJ82241">
    <property type="protein sequence ID" value="KQJ82241"/>
    <property type="gene ID" value="BRADI_5g07720v3"/>
</dbReference>
<dbReference type="HOGENOM" id="CLU_047072_0_0_1"/>
<evidence type="ECO:0000256" key="3">
    <source>
        <dbReference type="ARBA" id="ARBA00023015"/>
    </source>
</evidence>
<dbReference type="GO" id="GO:0046983">
    <property type="term" value="F:protein dimerization activity"/>
    <property type="evidence" value="ECO:0007669"/>
    <property type="project" value="InterPro"/>
</dbReference>
<organism evidence="8">
    <name type="scientific">Brachypodium distachyon</name>
    <name type="common">Purple false brome</name>
    <name type="synonym">Trachynia distachya</name>
    <dbReference type="NCBI Taxonomy" id="15368"/>
    <lineage>
        <taxon>Eukaryota</taxon>
        <taxon>Viridiplantae</taxon>
        <taxon>Streptophyta</taxon>
        <taxon>Embryophyta</taxon>
        <taxon>Tracheophyta</taxon>
        <taxon>Spermatophyta</taxon>
        <taxon>Magnoliopsida</taxon>
        <taxon>Liliopsida</taxon>
        <taxon>Poales</taxon>
        <taxon>Poaceae</taxon>
        <taxon>BOP clade</taxon>
        <taxon>Pooideae</taxon>
        <taxon>Stipodae</taxon>
        <taxon>Brachypodieae</taxon>
        <taxon>Brachypodium</taxon>
    </lineage>
</organism>
<dbReference type="eggNOG" id="ENOG502QSJP">
    <property type="taxonomic scope" value="Eukaryota"/>
</dbReference>
<dbReference type="AlphaFoldDB" id="I1IX09"/>
<feature type="region of interest" description="Disordered" evidence="6">
    <location>
        <begin position="216"/>
        <end position="256"/>
    </location>
</feature>